<dbReference type="AlphaFoldDB" id="A0A841GVL5"/>
<gene>
    <name evidence="1" type="ORF">HNQ61_001415</name>
</gene>
<dbReference type="RefSeq" id="WP_170036070.1">
    <property type="nucleotide sequence ID" value="NZ_JABDTL010000002.1"/>
</dbReference>
<name>A0A841GVL5_9BACT</name>
<dbReference type="Proteomes" id="UP000582837">
    <property type="component" value="Unassembled WGS sequence"/>
</dbReference>
<sequence length="106" mass="11218">MKKLALALEDLSVESFDTTPRPGPRGGTVQGHDISDSTCYEVECWCGTRVSCADSCNGTCEESCNGTCQLGCTTRTADLTICNRPLSLCGACTYNGGTCYDPTEPC</sequence>
<accession>A0A841GVL5</accession>
<dbReference type="EMBL" id="JACHIA010000003">
    <property type="protein sequence ID" value="MBB6069798.1"/>
    <property type="molecule type" value="Genomic_DNA"/>
</dbReference>
<evidence type="ECO:0000313" key="1">
    <source>
        <dbReference type="EMBL" id="MBB6069798.1"/>
    </source>
</evidence>
<proteinExistence type="predicted"/>
<evidence type="ECO:0000313" key="2">
    <source>
        <dbReference type="Proteomes" id="UP000582837"/>
    </source>
</evidence>
<comment type="caution">
    <text evidence="1">The sequence shown here is derived from an EMBL/GenBank/DDBJ whole genome shotgun (WGS) entry which is preliminary data.</text>
</comment>
<keyword evidence="2" id="KW-1185">Reference proteome</keyword>
<organism evidence="1 2">
    <name type="scientific">Longimicrobium terrae</name>
    <dbReference type="NCBI Taxonomy" id="1639882"/>
    <lineage>
        <taxon>Bacteria</taxon>
        <taxon>Pseudomonadati</taxon>
        <taxon>Gemmatimonadota</taxon>
        <taxon>Longimicrobiia</taxon>
        <taxon>Longimicrobiales</taxon>
        <taxon>Longimicrobiaceae</taxon>
        <taxon>Longimicrobium</taxon>
    </lineage>
</organism>
<protein>
    <submittedName>
        <fullName evidence="1">Uncharacterized protein</fullName>
    </submittedName>
</protein>
<reference evidence="1 2" key="1">
    <citation type="submission" date="2020-08" db="EMBL/GenBank/DDBJ databases">
        <title>Genomic Encyclopedia of Type Strains, Phase IV (KMG-IV): sequencing the most valuable type-strain genomes for metagenomic binning, comparative biology and taxonomic classification.</title>
        <authorList>
            <person name="Goeker M."/>
        </authorList>
    </citation>
    <scope>NUCLEOTIDE SEQUENCE [LARGE SCALE GENOMIC DNA]</scope>
    <source>
        <strain evidence="1 2">DSM 29007</strain>
    </source>
</reference>